<comment type="similarity">
    <text evidence="2">Belongs to the endopolyphosphatase PPN1 family.</text>
</comment>
<feature type="signal peptide" evidence="13">
    <location>
        <begin position="1"/>
        <end position="26"/>
    </location>
</feature>
<evidence type="ECO:0000256" key="4">
    <source>
        <dbReference type="ARBA" id="ARBA00014458"/>
    </source>
</evidence>
<dbReference type="InterPro" id="IPR012358">
    <property type="entry name" value="EndopolyPtase_N1"/>
</dbReference>
<dbReference type="Proteomes" id="UP000472727">
    <property type="component" value="Unassembled WGS sequence"/>
</dbReference>
<evidence type="ECO:0000313" key="15">
    <source>
        <dbReference type="EMBL" id="KAF3219806.1"/>
    </source>
</evidence>
<dbReference type="AlphaFoldDB" id="A0A7C8QP82"/>
<feature type="domain" description="Calcineurin-like phosphoesterase" evidence="14">
    <location>
        <begin position="57"/>
        <end position="313"/>
    </location>
</feature>
<keyword evidence="9" id="KW-1133">Transmembrane helix</keyword>
<feature type="region of interest" description="Disordered" evidence="12">
    <location>
        <begin position="499"/>
        <end position="558"/>
    </location>
</feature>
<feature type="compositionally biased region" description="Basic and acidic residues" evidence="12">
    <location>
        <begin position="390"/>
        <end position="401"/>
    </location>
</feature>
<keyword evidence="6" id="KW-0812">Transmembrane</keyword>
<sequence>MRCIWSLLAVGLQTSFLLNTIKLASTSPILNDPLRQQQPLVTVTQPEEPIKRKLHGRFLHITDVHPDPFYTRNASASKSHECHGDRGRSGYYGAERSDCDSPFTLANATFEWIRENLKDKIDFVVWTGDSARHDNDINHPRSESQIYDLNNMVVGMVVDVFKKPIPDNDDNPNNDLIIPIIPTLGNNDVMPHNIMLPGPTSTTRTYLEIWRHFIPEAQKHVFEHGAYFWVEVIPSRLAVFSLNTMYFFASNAAVDGCDSPEEPGYQQFVWLKVQLELMRLRGMKAILIGHVPPARTKNKQAWDESCWAKYVVWGWNYRDVIVGGLYGHMNLDHFMLLDTNVANKIMETPDAKQVRATQVETWEELVHVEAAGPYLSELREVLSKIPEPPEDPKKDDKKSNDASEESNNKKKKKKGDKDKKGKKGGKKKKGDKKKKPKNPKKEHKKYIKKIGGKYAERYVPVLVSPSVIPNYFPSLRIIEYNITGVVDDQGYVINSPPVEEETLHKKDTAAPVEPPQPPAAPPVPPGKKKPKPKPKPDPDAPTPPPTGSAPGPAYSPQSLSLTGITQYYANLTRLNGWVPKEDDDDEEDEDGFDPPSGPNGDKDKDDEKPKKPRKPRQAPLPFEFEIEYRTANDSQGYKVKDMSVRSLVKLANRMRDLDVKAKCLDVEGTYLCDGERGYATAFNETYIHEEEEKGSKDKKKKKGKKGGKGGKGKKGKKGKGKKGRKHKDHEKKQQKKKDRLWHLFVKRAFVGAVGGRDIQKVFEGETWADEL</sequence>
<dbReference type="GO" id="GO:0004309">
    <property type="term" value="F:exopolyphosphatase activity"/>
    <property type="evidence" value="ECO:0007669"/>
    <property type="project" value="TreeGrafter"/>
</dbReference>
<evidence type="ECO:0000256" key="10">
    <source>
        <dbReference type="ARBA" id="ARBA00023136"/>
    </source>
</evidence>
<feature type="compositionally biased region" description="Basic residues" evidence="12">
    <location>
        <begin position="696"/>
        <end position="739"/>
    </location>
</feature>
<name>A0A7C8QP82_ORBOL</name>
<comment type="subcellular location">
    <subcellularLocation>
        <location evidence="1">Vacuole membrane</location>
        <topology evidence="1">Single-pass type II membrane protein</topology>
    </subcellularLocation>
</comment>
<dbReference type="InterPro" id="IPR041805">
    <property type="entry name" value="ASMase/PPN1_MPP"/>
</dbReference>
<dbReference type="GO" id="GO:0008081">
    <property type="term" value="F:phosphoric diester hydrolase activity"/>
    <property type="evidence" value="ECO:0007669"/>
    <property type="project" value="TreeGrafter"/>
</dbReference>
<evidence type="ECO:0000256" key="13">
    <source>
        <dbReference type="SAM" id="SignalP"/>
    </source>
</evidence>
<dbReference type="GO" id="GO:0005774">
    <property type="term" value="C:vacuolar membrane"/>
    <property type="evidence" value="ECO:0007669"/>
    <property type="project" value="UniProtKB-SubCell"/>
</dbReference>
<dbReference type="GO" id="GO:0000298">
    <property type="term" value="F:endopolyphosphatase activity"/>
    <property type="evidence" value="ECO:0007669"/>
    <property type="project" value="UniProtKB-EC"/>
</dbReference>
<evidence type="ECO:0000256" key="9">
    <source>
        <dbReference type="ARBA" id="ARBA00022989"/>
    </source>
</evidence>
<comment type="caution">
    <text evidence="15">The sequence shown here is derived from an EMBL/GenBank/DDBJ whole genome shotgun (WGS) entry which is preliminary data.</text>
</comment>
<feature type="compositionally biased region" description="Basic and acidic residues" evidence="12">
    <location>
        <begin position="600"/>
        <end position="609"/>
    </location>
</feature>
<keyword evidence="11" id="KW-0325">Glycoprotein</keyword>
<evidence type="ECO:0000256" key="11">
    <source>
        <dbReference type="ARBA" id="ARBA00023180"/>
    </source>
</evidence>
<keyword evidence="10" id="KW-0472">Membrane</keyword>
<evidence type="ECO:0000256" key="6">
    <source>
        <dbReference type="ARBA" id="ARBA00022692"/>
    </source>
</evidence>
<dbReference type="PANTHER" id="PTHR10340:SF55">
    <property type="entry name" value="ENDOPOLYPHOSPHATASE"/>
    <property type="match status" value="1"/>
</dbReference>
<evidence type="ECO:0000256" key="12">
    <source>
        <dbReference type="SAM" id="MobiDB-lite"/>
    </source>
</evidence>
<dbReference type="CDD" id="cd00842">
    <property type="entry name" value="MPP_ASMase"/>
    <property type="match status" value="1"/>
</dbReference>
<evidence type="ECO:0000313" key="16">
    <source>
        <dbReference type="Proteomes" id="UP000472727"/>
    </source>
</evidence>
<evidence type="ECO:0000256" key="2">
    <source>
        <dbReference type="ARBA" id="ARBA00010399"/>
    </source>
</evidence>
<dbReference type="PANTHER" id="PTHR10340">
    <property type="entry name" value="SPHINGOMYELIN PHOSPHODIESTERASE"/>
    <property type="match status" value="1"/>
</dbReference>
<feature type="compositionally biased region" description="Acidic residues" evidence="12">
    <location>
        <begin position="581"/>
        <end position="592"/>
    </location>
</feature>
<feature type="compositionally biased region" description="Pro residues" evidence="12">
    <location>
        <begin position="512"/>
        <end position="525"/>
    </location>
</feature>
<dbReference type="InterPro" id="IPR004843">
    <property type="entry name" value="Calcineurin-like_PHP"/>
</dbReference>
<dbReference type="GO" id="GO:0000324">
    <property type="term" value="C:fungal-type vacuole"/>
    <property type="evidence" value="ECO:0007669"/>
    <property type="project" value="TreeGrafter"/>
</dbReference>
<feature type="region of interest" description="Disordered" evidence="12">
    <location>
        <begin position="687"/>
        <end position="739"/>
    </location>
</feature>
<proteinExistence type="inferred from homology"/>
<evidence type="ECO:0000256" key="1">
    <source>
        <dbReference type="ARBA" id="ARBA00004576"/>
    </source>
</evidence>
<keyword evidence="8" id="KW-0735">Signal-anchor</keyword>
<feature type="region of interest" description="Disordered" evidence="12">
    <location>
        <begin position="384"/>
        <end position="446"/>
    </location>
</feature>
<keyword evidence="7" id="KW-0378">Hydrolase</keyword>
<accession>A0A7C8QP82</accession>
<dbReference type="GO" id="GO:0006798">
    <property type="term" value="P:polyphosphate catabolic process"/>
    <property type="evidence" value="ECO:0007669"/>
    <property type="project" value="TreeGrafter"/>
</dbReference>
<reference evidence="15 16" key="1">
    <citation type="submission" date="2019-06" db="EMBL/GenBank/DDBJ databases">
        <authorList>
            <person name="Palmer J.M."/>
        </authorList>
    </citation>
    <scope>NUCLEOTIDE SEQUENCE [LARGE SCALE GENOMIC DNA]</scope>
    <source>
        <strain evidence="15 16">TWF106</strain>
    </source>
</reference>
<feature type="chain" id="PRO_5028799607" description="Endopolyphosphatase" evidence="13">
    <location>
        <begin position="27"/>
        <end position="771"/>
    </location>
</feature>
<evidence type="ECO:0000256" key="8">
    <source>
        <dbReference type="ARBA" id="ARBA00022968"/>
    </source>
</evidence>
<feature type="region of interest" description="Disordered" evidence="12">
    <location>
        <begin position="578"/>
        <end position="623"/>
    </location>
</feature>
<keyword evidence="13" id="KW-0732">Signal</keyword>
<dbReference type="PIRSF" id="PIRSF027093">
    <property type="entry name" value="EndopolyPtase_N1"/>
    <property type="match status" value="1"/>
</dbReference>
<evidence type="ECO:0000256" key="3">
    <source>
        <dbReference type="ARBA" id="ARBA00012459"/>
    </source>
</evidence>
<feature type="compositionally biased region" description="Basic residues" evidence="12">
    <location>
        <begin position="409"/>
        <end position="446"/>
    </location>
</feature>
<dbReference type="InterPro" id="IPR029052">
    <property type="entry name" value="Metallo-depent_PP-like"/>
</dbReference>
<keyword evidence="5" id="KW-0926">Vacuole</keyword>
<evidence type="ECO:0000256" key="5">
    <source>
        <dbReference type="ARBA" id="ARBA00022554"/>
    </source>
</evidence>
<dbReference type="Pfam" id="PF00149">
    <property type="entry name" value="Metallophos"/>
    <property type="match status" value="1"/>
</dbReference>
<dbReference type="SUPFAM" id="SSF56300">
    <property type="entry name" value="Metallo-dependent phosphatases"/>
    <property type="match status" value="1"/>
</dbReference>
<evidence type="ECO:0000256" key="7">
    <source>
        <dbReference type="ARBA" id="ARBA00022801"/>
    </source>
</evidence>
<dbReference type="EC" id="3.6.1.10" evidence="3"/>
<organism evidence="15 16">
    <name type="scientific">Orbilia oligospora</name>
    <name type="common">Nematode-trapping fungus</name>
    <name type="synonym">Arthrobotrys oligospora</name>
    <dbReference type="NCBI Taxonomy" id="2813651"/>
    <lineage>
        <taxon>Eukaryota</taxon>
        <taxon>Fungi</taxon>
        <taxon>Dikarya</taxon>
        <taxon>Ascomycota</taxon>
        <taxon>Pezizomycotina</taxon>
        <taxon>Orbiliomycetes</taxon>
        <taxon>Orbiliales</taxon>
        <taxon>Orbiliaceae</taxon>
        <taxon>Orbilia</taxon>
    </lineage>
</organism>
<protein>
    <recommendedName>
        <fullName evidence="4">Endopolyphosphatase</fullName>
        <ecNumber evidence="3">3.6.1.10</ecNumber>
    </recommendedName>
</protein>
<dbReference type="EMBL" id="WIWS01000035">
    <property type="protein sequence ID" value="KAF3219806.1"/>
    <property type="molecule type" value="Genomic_DNA"/>
</dbReference>
<evidence type="ECO:0000259" key="14">
    <source>
        <dbReference type="Pfam" id="PF00149"/>
    </source>
</evidence>
<gene>
    <name evidence="15" type="primary">PPN1</name>
    <name evidence="15" type="ORF">TWF106_006957</name>
</gene>